<organism evidence="8 9">
    <name type="scientific">Aestuariirhabdus litorea</name>
    <dbReference type="NCBI Taxonomy" id="2528527"/>
    <lineage>
        <taxon>Bacteria</taxon>
        <taxon>Pseudomonadati</taxon>
        <taxon>Pseudomonadota</taxon>
        <taxon>Gammaproteobacteria</taxon>
        <taxon>Oceanospirillales</taxon>
        <taxon>Aestuariirhabdaceae</taxon>
        <taxon>Aestuariirhabdus</taxon>
    </lineage>
</organism>
<reference evidence="8 9" key="2">
    <citation type="submission" date="2018-12" db="EMBL/GenBank/DDBJ databases">
        <title>Simiduia agarivorans gen. nov., sp. nov., a marine, agarolytic bacterium isolated from shallow coastal water from Keelung, Taiwan.</title>
        <authorList>
            <person name="Shieh W.Y."/>
        </authorList>
    </citation>
    <scope>NUCLEOTIDE SEQUENCE [LARGE SCALE GENOMIC DNA]</scope>
    <source>
        <strain evidence="8 9">GTF-13</strain>
    </source>
</reference>
<dbReference type="CDD" id="cd13545">
    <property type="entry name" value="PBP2_TbpA"/>
    <property type="match status" value="1"/>
</dbReference>
<dbReference type="RefSeq" id="WP_125015611.1">
    <property type="nucleotide sequence ID" value="NZ_QWEZ01000001.1"/>
</dbReference>
<keyword evidence="4" id="KW-0813">Transport</keyword>
<keyword evidence="5 7" id="KW-0732">Signal</keyword>
<evidence type="ECO:0000256" key="3">
    <source>
        <dbReference type="ARBA" id="ARBA00019815"/>
    </source>
</evidence>
<dbReference type="SUPFAM" id="SSF53850">
    <property type="entry name" value="Periplasmic binding protein-like II"/>
    <property type="match status" value="1"/>
</dbReference>
<dbReference type="AlphaFoldDB" id="A0A3P3VU94"/>
<keyword evidence="9" id="KW-1185">Reference proteome</keyword>
<dbReference type="NCBIfam" id="TIGR01276">
    <property type="entry name" value="thiB"/>
    <property type="match status" value="1"/>
</dbReference>
<proteinExistence type="inferred from homology"/>
<dbReference type="GO" id="GO:0030976">
    <property type="term" value="F:thiamine pyrophosphate binding"/>
    <property type="evidence" value="ECO:0007669"/>
    <property type="project" value="TreeGrafter"/>
</dbReference>
<dbReference type="Pfam" id="PF01547">
    <property type="entry name" value="SBP_bac_1"/>
    <property type="match status" value="1"/>
</dbReference>
<dbReference type="PANTHER" id="PTHR30006:SF3">
    <property type="entry name" value="THIAMINE-BINDING PERIPLASMIC PROTEIN"/>
    <property type="match status" value="1"/>
</dbReference>
<feature type="chain" id="PRO_5017933391" description="Thiamine-binding periplasmic protein" evidence="7">
    <location>
        <begin position="27"/>
        <end position="332"/>
    </location>
</feature>
<dbReference type="GO" id="GO:0030975">
    <property type="term" value="F:thiamine binding"/>
    <property type="evidence" value="ECO:0007669"/>
    <property type="project" value="InterPro"/>
</dbReference>
<name>A0A3P3VU94_9GAMM</name>
<dbReference type="Gene3D" id="3.40.190.10">
    <property type="entry name" value="Periplasmic binding protein-like II"/>
    <property type="match status" value="2"/>
</dbReference>
<dbReference type="PANTHER" id="PTHR30006">
    <property type="entry name" value="THIAMINE-BINDING PERIPLASMIC PROTEIN-RELATED"/>
    <property type="match status" value="1"/>
</dbReference>
<dbReference type="GO" id="GO:0015888">
    <property type="term" value="P:thiamine transport"/>
    <property type="evidence" value="ECO:0007669"/>
    <property type="project" value="InterPro"/>
</dbReference>
<evidence type="ECO:0000256" key="7">
    <source>
        <dbReference type="SAM" id="SignalP"/>
    </source>
</evidence>
<dbReference type="InterPro" id="IPR005967">
    <property type="entry name" value="ThiB"/>
</dbReference>
<evidence type="ECO:0000256" key="6">
    <source>
        <dbReference type="ARBA" id="ARBA00022764"/>
    </source>
</evidence>
<dbReference type="GO" id="GO:0030288">
    <property type="term" value="C:outer membrane-bounded periplasmic space"/>
    <property type="evidence" value="ECO:0007669"/>
    <property type="project" value="InterPro"/>
</dbReference>
<reference evidence="8 9" key="1">
    <citation type="submission" date="2018-08" db="EMBL/GenBank/DDBJ databases">
        <authorList>
            <person name="Khan S.A."/>
        </authorList>
    </citation>
    <scope>NUCLEOTIDE SEQUENCE [LARGE SCALE GENOMIC DNA]</scope>
    <source>
        <strain evidence="8 9">GTF-13</strain>
    </source>
</reference>
<comment type="similarity">
    <text evidence="2">Belongs to the bacterial solute-binding protein 1 family.</text>
</comment>
<dbReference type="InterPro" id="IPR006059">
    <property type="entry name" value="SBP"/>
</dbReference>
<dbReference type="NCBIfam" id="TIGR01254">
    <property type="entry name" value="sfuA"/>
    <property type="match status" value="1"/>
</dbReference>
<accession>A0A3P3VU94</accession>
<comment type="subcellular location">
    <subcellularLocation>
        <location evidence="1">Periplasm</location>
    </subcellularLocation>
</comment>
<evidence type="ECO:0000313" key="9">
    <source>
        <dbReference type="Proteomes" id="UP000280792"/>
    </source>
</evidence>
<gene>
    <name evidence="8" type="ORF">D0544_09005</name>
</gene>
<feature type="signal peptide" evidence="7">
    <location>
        <begin position="1"/>
        <end position="26"/>
    </location>
</feature>
<protein>
    <recommendedName>
        <fullName evidence="3">Thiamine-binding periplasmic protein</fullName>
    </recommendedName>
</protein>
<dbReference type="Proteomes" id="UP000280792">
    <property type="component" value="Unassembled WGS sequence"/>
</dbReference>
<evidence type="ECO:0000256" key="4">
    <source>
        <dbReference type="ARBA" id="ARBA00022448"/>
    </source>
</evidence>
<evidence type="ECO:0000256" key="1">
    <source>
        <dbReference type="ARBA" id="ARBA00004418"/>
    </source>
</evidence>
<dbReference type="InterPro" id="IPR005948">
    <property type="entry name" value="ThiB-like"/>
</dbReference>
<evidence type="ECO:0000313" key="8">
    <source>
        <dbReference type="EMBL" id="RRJ85186.1"/>
    </source>
</evidence>
<dbReference type="EMBL" id="QWEZ01000001">
    <property type="protein sequence ID" value="RRJ85186.1"/>
    <property type="molecule type" value="Genomic_DNA"/>
</dbReference>
<sequence>MPRSLRPLLAALLLPLLTTLALPTSAAELRVYTYSSFVSDWGPGPALKQAFEQQCFCTLEFVSAEDGVSLLNRLRIEGANTRADLMLGLDDALTDIARSEALVQPHGLSLPPLRPELQWNDPAFVPYDFGYFAFVYNRESVTRPARSLKELIDSDARIIYQDPRTSTPGQGLLLWVKAVYGEQSEAAWQRLASHTLTVTKGWWEAYSLFLQGDADYVLSYSTSPAYHSVTEQDERYRTALFSEGHIAQIEVAAISRYSQQPELARDFMRYLLTPEAQAIIATRNWMLPVIEGVTLPEAFDHLIQPRRIGFSPAEIARQRPAWIREWRRAASR</sequence>
<keyword evidence="6" id="KW-0574">Periplasm</keyword>
<evidence type="ECO:0000256" key="2">
    <source>
        <dbReference type="ARBA" id="ARBA00008520"/>
    </source>
</evidence>
<evidence type="ECO:0000256" key="5">
    <source>
        <dbReference type="ARBA" id="ARBA00022729"/>
    </source>
</evidence>
<comment type="caution">
    <text evidence="8">The sequence shown here is derived from an EMBL/GenBank/DDBJ whole genome shotgun (WGS) entry which is preliminary data.</text>
</comment>